<feature type="compositionally biased region" description="Gly residues" evidence="1">
    <location>
        <begin position="66"/>
        <end position="76"/>
    </location>
</feature>
<sequence>MGRILLLVFLGGLGAWAASSAAKGPSAVRLANAATSAARPTRAYYVPIYVPPPPRSNRTGSTSGPRVGGGGPSFGK</sequence>
<evidence type="ECO:0000313" key="3">
    <source>
        <dbReference type="EMBL" id="OZC03920.1"/>
    </source>
</evidence>
<reference evidence="3 4" key="1">
    <citation type="submission" date="2016-11" db="EMBL/GenBank/DDBJ databases">
        <title>Study of marine rhodopsin-containing bacteria.</title>
        <authorList>
            <person name="Yoshizawa S."/>
            <person name="Kumagai Y."/>
            <person name="Kogure K."/>
        </authorList>
    </citation>
    <scope>NUCLEOTIDE SEQUENCE [LARGE SCALE GENOMIC DNA]</scope>
    <source>
        <strain evidence="3 4">SG-29</strain>
    </source>
</reference>
<evidence type="ECO:0000256" key="1">
    <source>
        <dbReference type="SAM" id="MobiDB-lite"/>
    </source>
</evidence>
<dbReference type="AlphaFoldDB" id="A0A259U1V7"/>
<gene>
    <name evidence="3" type="ORF">BSZ36_13580</name>
</gene>
<organism evidence="3 4">
    <name type="scientific">Rubricoccus marinus</name>
    <dbReference type="NCBI Taxonomy" id="716817"/>
    <lineage>
        <taxon>Bacteria</taxon>
        <taxon>Pseudomonadati</taxon>
        <taxon>Rhodothermota</taxon>
        <taxon>Rhodothermia</taxon>
        <taxon>Rhodothermales</taxon>
        <taxon>Rubricoccaceae</taxon>
        <taxon>Rubricoccus</taxon>
    </lineage>
</organism>
<dbReference type="Proteomes" id="UP000216446">
    <property type="component" value="Unassembled WGS sequence"/>
</dbReference>
<feature type="chain" id="PRO_5013374219" evidence="2">
    <location>
        <begin position="18"/>
        <end position="76"/>
    </location>
</feature>
<comment type="caution">
    <text evidence="3">The sequence shown here is derived from an EMBL/GenBank/DDBJ whole genome shotgun (WGS) entry which is preliminary data.</text>
</comment>
<feature type="region of interest" description="Disordered" evidence="1">
    <location>
        <begin position="49"/>
        <end position="76"/>
    </location>
</feature>
<dbReference type="InParanoid" id="A0A259U1V7"/>
<evidence type="ECO:0000313" key="4">
    <source>
        <dbReference type="Proteomes" id="UP000216446"/>
    </source>
</evidence>
<feature type="signal peptide" evidence="2">
    <location>
        <begin position="1"/>
        <end position="17"/>
    </location>
</feature>
<protein>
    <submittedName>
        <fullName evidence="3">Uncharacterized protein</fullName>
    </submittedName>
</protein>
<dbReference type="EMBL" id="MQWB01000001">
    <property type="protein sequence ID" value="OZC03920.1"/>
    <property type="molecule type" value="Genomic_DNA"/>
</dbReference>
<keyword evidence="2" id="KW-0732">Signal</keyword>
<dbReference type="RefSeq" id="WP_179271193.1">
    <property type="nucleotide sequence ID" value="NZ_MQWB01000001.1"/>
</dbReference>
<proteinExistence type="predicted"/>
<evidence type="ECO:0000256" key="2">
    <source>
        <dbReference type="SAM" id="SignalP"/>
    </source>
</evidence>
<name>A0A259U1V7_9BACT</name>
<accession>A0A259U1V7</accession>
<keyword evidence="4" id="KW-1185">Reference proteome</keyword>